<feature type="non-terminal residue" evidence="3">
    <location>
        <position position="1"/>
    </location>
</feature>
<dbReference type="SUPFAM" id="SSF53300">
    <property type="entry name" value="vWA-like"/>
    <property type="match status" value="1"/>
</dbReference>
<dbReference type="PROSITE" id="PS50234">
    <property type="entry name" value="VWFA"/>
    <property type="match status" value="1"/>
</dbReference>
<feature type="non-terminal residue" evidence="3">
    <location>
        <position position="264"/>
    </location>
</feature>
<protein>
    <recommendedName>
        <fullName evidence="2">VWFA domain-containing protein</fullName>
    </recommendedName>
</protein>
<dbReference type="InterPro" id="IPR036465">
    <property type="entry name" value="vWFA_dom_sf"/>
</dbReference>
<dbReference type="Pfam" id="PF00092">
    <property type="entry name" value="VWA"/>
    <property type="match status" value="1"/>
</dbReference>
<dbReference type="PANTHER" id="PTHR37947:SF1">
    <property type="entry name" value="BLL2462 PROTEIN"/>
    <property type="match status" value="1"/>
</dbReference>
<evidence type="ECO:0000259" key="2">
    <source>
        <dbReference type="PROSITE" id="PS50234"/>
    </source>
</evidence>
<dbReference type="EMBL" id="UINC01174452">
    <property type="protein sequence ID" value="SVD80583.1"/>
    <property type="molecule type" value="Genomic_DNA"/>
</dbReference>
<feature type="region of interest" description="Disordered" evidence="1">
    <location>
        <begin position="1"/>
        <end position="26"/>
    </location>
</feature>
<dbReference type="Gene3D" id="3.40.50.410">
    <property type="entry name" value="von Willebrand factor, type A domain"/>
    <property type="match status" value="1"/>
</dbReference>
<feature type="domain" description="VWFA" evidence="2">
    <location>
        <begin position="54"/>
        <end position="143"/>
    </location>
</feature>
<evidence type="ECO:0000313" key="3">
    <source>
        <dbReference type="EMBL" id="SVD80583.1"/>
    </source>
</evidence>
<evidence type="ECO:0000256" key="1">
    <source>
        <dbReference type="SAM" id="MobiDB-lite"/>
    </source>
</evidence>
<reference evidence="3" key="1">
    <citation type="submission" date="2018-05" db="EMBL/GenBank/DDBJ databases">
        <authorList>
            <person name="Lanie J.A."/>
            <person name="Ng W.-L."/>
            <person name="Kazmierczak K.M."/>
            <person name="Andrzejewski T.M."/>
            <person name="Davidsen T.M."/>
            <person name="Wayne K.J."/>
            <person name="Tettelin H."/>
            <person name="Glass J.I."/>
            <person name="Rusch D."/>
            <person name="Podicherti R."/>
            <person name="Tsui H.-C.T."/>
            <person name="Winkler M.E."/>
        </authorList>
    </citation>
    <scope>NUCLEOTIDE SEQUENCE</scope>
</reference>
<accession>A0A382YBD2</accession>
<gene>
    <name evidence="3" type="ORF">METZ01_LOCUS433437</name>
</gene>
<dbReference type="InterPro" id="IPR002035">
    <property type="entry name" value="VWF_A"/>
</dbReference>
<name>A0A382YBD2_9ZZZZ</name>
<organism evidence="3">
    <name type="scientific">marine metagenome</name>
    <dbReference type="NCBI Taxonomy" id="408172"/>
    <lineage>
        <taxon>unclassified sequences</taxon>
        <taxon>metagenomes</taxon>
        <taxon>ecological metagenomes</taxon>
    </lineage>
</organism>
<dbReference type="PANTHER" id="PTHR37947">
    <property type="entry name" value="BLL2462 PROTEIN"/>
    <property type="match status" value="1"/>
</dbReference>
<proteinExistence type="predicted"/>
<dbReference type="AlphaFoldDB" id="A0A382YBD2"/>
<sequence length="264" mass="29482">EKYGKVDNLGFAQDTDRFGPQSWTKPEIGEKTALGDALDTVLKDSDPNSPLGSVVVFTDGRNNMGQSVLDVARNFRARGVPVNVVGVGQIKNRGDLTVRFTDRKPKAVAKEELLLVGEVENQFAQPIESTVQLSLGKKILEEIPLKLRAGEKRKLSFSPLKPNVAGPQRYRIKVTPPSGDADPSNDVDSLLVLVKPPDRFLTLYLSNQVLPLYPFVKRVLADEERFEFRSLIRLSEKVFHAFGEDIKPSYPQDPAFWMDYDAIL</sequence>